<evidence type="ECO:0000256" key="5">
    <source>
        <dbReference type="ARBA" id="ARBA00048336"/>
    </source>
</evidence>
<dbReference type="EMBL" id="CAJGYO010000006">
    <property type="protein sequence ID" value="CAD6238107.1"/>
    <property type="molecule type" value="Genomic_DNA"/>
</dbReference>
<keyword evidence="3 6" id="KW-0539">Nucleus</keyword>
<dbReference type="InterPro" id="IPR039189">
    <property type="entry name" value="Fcp1"/>
</dbReference>
<evidence type="ECO:0000256" key="7">
    <source>
        <dbReference type="SAM" id="MobiDB-lite"/>
    </source>
</evidence>
<feature type="region of interest" description="Disordered" evidence="7">
    <location>
        <begin position="1"/>
        <end position="54"/>
    </location>
</feature>
<feature type="domain" description="FCP1 homology" evidence="9">
    <location>
        <begin position="105"/>
        <end position="279"/>
    </location>
</feature>
<dbReference type="SUPFAM" id="SSF52113">
    <property type="entry name" value="BRCT domain"/>
    <property type="match status" value="1"/>
</dbReference>
<dbReference type="CDD" id="cd17729">
    <property type="entry name" value="BRCT_CTDP1"/>
    <property type="match status" value="1"/>
</dbReference>
<evidence type="ECO:0000313" key="11">
    <source>
        <dbReference type="Proteomes" id="UP000604825"/>
    </source>
</evidence>
<dbReference type="EC" id="3.1.3.16" evidence="6"/>
<comment type="catalytic activity">
    <reaction evidence="5 6">
        <text>O-phospho-L-threonyl-[protein] + H2O = L-threonyl-[protein] + phosphate</text>
        <dbReference type="Rhea" id="RHEA:47004"/>
        <dbReference type="Rhea" id="RHEA-COMP:11060"/>
        <dbReference type="Rhea" id="RHEA-COMP:11605"/>
        <dbReference type="ChEBI" id="CHEBI:15377"/>
        <dbReference type="ChEBI" id="CHEBI:30013"/>
        <dbReference type="ChEBI" id="CHEBI:43474"/>
        <dbReference type="ChEBI" id="CHEBI:61977"/>
        <dbReference type="EC" id="3.1.3.16"/>
    </reaction>
</comment>
<evidence type="ECO:0000256" key="2">
    <source>
        <dbReference type="ARBA" id="ARBA00022801"/>
    </source>
</evidence>
<dbReference type="InterPro" id="IPR036412">
    <property type="entry name" value="HAD-like_sf"/>
</dbReference>
<evidence type="ECO:0000256" key="4">
    <source>
        <dbReference type="ARBA" id="ARBA00047761"/>
    </source>
</evidence>
<dbReference type="PROSITE" id="PS50969">
    <property type="entry name" value="FCP1"/>
    <property type="match status" value="1"/>
</dbReference>
<feature type="region of interest" description="Disordered" evidence="7">
    <location>
        <begin position="70"/>
        <end position="93"/>
    </location>
</feature>
<dbReference type="InterPro" id="IPR011947">
    <property type="entry name" value="FCP1_euk"/>
</dbReference>
<dbReference type="SMART" id="SM00577">
    <property type="entry name" value="CPDc"/>
    <property type="match status" value="1"/>
</dbReference>
<evidence type="ECO:0000256" key="6">
    <source>
        <dbReference type="RuleBase" id="RU366066"/>
    </source>
</evidence>
<comment type="function">
    <text evidence="6">This promotes the activity of RNA polymerase II.</text>
</comment>
<feature type="compositionally biased region" description="Acidic residues" evidence="7">
    <location>
        <begin position="436"/>
        <end position="450"/>
    </location>
</feature>
<dbReference type="InterPro" id="IPR004274">
    <property type="entry name" value="FCP1_dom"/>
</dbReference>
<comment type="caution">
    <text evidence="10">The sequence shown here is derived from an EMBL/GenBank/DDBJ whole genome shotgun (WGS) entry which is preliminary data.</text>
</comment>
<keyword evidence="11" id="KW-1185">Reference proteome</keyword>
<name>A0A811P5X9_9POAL</name>
<feature type="compositionally biased region" description="Polar residues" evidence="7">
    <location>
        <begin position="485"/>
        <end position="494"/>
    </location>
</feature>
<gene>
    <name evidence="10" type="ORF">NCGR_LOCUS25432</name>
</gene>
<dbReference type="SUPFAM" id="SSF56784">
    <property type="entry name" value="HAD-like"/>
    <property type="match status" value="1"/>
</dbReference>
<dbReference type="AlphaFoldDB" id="A0A811P5X9"/>
<dbReference type="InterPro" id="IPR036420">
    <property type="entry name" value="BRCT_dom_sf"/>
</dbReference>
<protein>
    <recommendedName>
        <fullName evidence="6">RNA polymerase II C-terminal domain phosphatase-like</fullName>
        <ecNumber evidence="6">3.1.3.16</ecNumber>
    </recommendedName>
</protein>
<comment type="catalytic activity">
    <reaction evidence="4 6">
        <text>O-phospho-L-seryl-[protein] + H2O = L-seryl-[protein] + phosphate</text>
        <dbReference type="Rhea" id="RHEA:20629"/>
        <dbReference type="Rhea" id="RHEA-COMP:9863"/>
        <dbReference type="Rhea" id="RHEA-COMP:11604"/>
        <dbReference type="ChEBI" id="CHEBI:15377"/>
        <dbReference type="ChEBI" id="CHEBI:29999"/>
        <dbReference type="ChEBI" id="CHEBI:43474"/>
        <dbReference type="ChEBI" id="CHEBI:83421"/>
        <dbReference type="EC" id="3.1.3.16"/>
    </reaction>
</comment>
<dbReference type="InterPro" id="IPR023214">
    <property type="entry name" value="HAD_sf"/>
</dbReference>
<comment type="subcellular location">
    <subcellularLocation>
        <location evidence="1 6">Nucleus</location>
    </subcellularLocation>
</comment>
<accession>A0A811P5X9</accession>
<evidence type="ECO:0000256" key="3">
    <source>
        <dbReference type="ARBA" id="ARBA00023242"/>
    </source>
</evidence>
<reference evidence="10" key="1">
    <citation type="submission" date="2020-10" db="EMBL/GenBank/DDBJ databases">
        <authorList>
            <person name="Han B."/>
            <person name="Lu T."/>
            <person name="Zhao Q."/>
            <person name="Huang X."/>
            <person name="Zhao Y."/>
        </authorList>
    </citation>
    <scope>NUCLEOTIDE SEQUENCE</scope>
</reference>
<feature type="region of interest" description="Disordered" evidence="7">
    <location>
        <begin position="436"/>
        <end position="494"/>
    </location>
</feature>
<dbReference type="OrthoDB" id="685494at2759"/>
<dbReference type="Gene3D" id="3.40.50.1000">
    <property type="entry name" value="HAD superfamily/HAD-like"/>
    <property type="match status" value="1"/>
</dbReference>
<dbReference type="NCBIfam" id="TIGR02250">
    <property type="entry name" value="FCP1_euk"/>
    <property type="match status" value="1"/>
</dbReference>
<proteinExistence type="predicted"/>
<dbReference type="PANTHER" id="PTHR23081">
    <property type="entry name" value="RNA POLYMERASE II CTD PHOSPHATASE"/>
    <property type="match status" value="1"/>
</dbReference>
<evidence type="ECO:0000256" key="1">
    <source>
        <dbReference type="ARBA" id="ARBA00004123"/>
    </source>
</evidence>
<sequence length="494" mass="54426">MAGRGSRRRRCRRRKSTIKQGGNGDGDGDARCPPDPGFVSGAMEEDTEGAAPCPSHRVLSFLGLDATKERGAEGGASGKIREGPAAVPASTSTSIPRASDLETLLRTRKLTLILDLDHTLLNSTGLDDRLSPVEQANGLTRHAKSDPTAGLFRLGSARVRMLTKLRPFARGFLEQASAMFEMCVYTLGNRDYARAVVKLLDPDGAYFGGRVVSRDESTRQDSKSLDVVPGAEAAAVVILDDSSDVWPDHQENLILMHPYLYFADSCRTFGYGVNSLSELRRDEREHDGALAVALQVLTRVHQGFFDSVLRGRCSDVREVIRAVRREVLRGCTVAFSRLIPLEDVSGEHPMLKLAKQLGAVHAADADATVTHVVALDPRTDKARWARDNGKFLVNPMWIMAASFRWSRPCEQEFSFPSHPRPWILLMYPWTSQFAEDADGDEEGEDADGDGFDNGPMSTSSRKRRSTTDTLVKLTKGLTERRHTKSSLQVRSKKT</sequence>
<dbReference type="Proteomes" id="UP000604825">
    <property type="component" value="Unassembled WGS sequence"/>
</dbReference>
<evidence type="ECO:0000259" key="8">
    <source>
        <dbReference type="PROSITE" id="PS50172"/>
    </source>
</evidence>
<feature type="compositionally biased region" description="Basic residues" evidence="7">
    <location>
        <begin position="1"/>
        <end position="17"/>
    </location>
</feature>
<dbReference type="Gene3D" id="3.40.50.10190">
    <property type="entry name" value="BRCT domain"/>
    <property type="match status" value="1"/>
</dbReference>
<evidence type="ECO:0000259" key="9">
    <source>
        <dbReference type="PROSITE" id="PS50969"/>
    </source>
</evidence>
<dbReference type="GO" id="GO:0005634">
    <property type="term" value="C:nucleus"/>
    <property type="evidence" value="ECO:0007669"/>
    <property type="project" value="UniProtKB-SubCell"/>
</dbReference>
<organism evidence="10 11">
    <name type="scientific">Miscanthus lutarioriparius</name>
    <dbReference type="NCBI Taxonomy" id="422564"/>
    <lineage>
        <taxon>Eukaryota</taxon>
        <taxon>Viridiplantae</taxon>
        <taxon>Streptophyta</taxon>
        <taxon>Embryophyta</taxon>
        <taxon>Tracheophyta</taxon>
        <taxon>Spermatophyta</taxon>
        <taxon>Magnoliopsida</taxon>
        <taxon>Liliopsida</taxon>
        <taxon>Poales</taxon>
        <taxon>Poaceae</taxon>
        <taxon>PACMAD clade</taxon>
        <taxon>Panicoideae</taxon>
        <taxon>Andropogonodae</taxon>
        <taxon>Andropogoneae</taxon>
        <taxon>Saccharinae</taxon>
        <taxon>Miscanthus</taxon>
    </lineage>
</organism>
<evidence type="ECO:0000313" key="10">
    <source>
        <dbReference type="EMBL" id="CAD6238107.1"/>
    </source>
</evidence>
<dbReference type="Pfam" id="PF03031">
    <property type="entry name" value="NIF"/>
    <property type="match status" value="1"/>
</dbReference>
<dbReference type="InterPro" id="IPR001357">
    <property type="entry name" value="BRCT_dom"/>
</dbReference>
<feature type="domain" description="BRCT" evidence="8">
    <location>
        <begin position="323"/>
        <end position="399"/>
    </location>
</feature>
<dbReference type="CDD" id="cd07521">
    <property type="entry name" value="HAD_FCP1-like"/>
    <property type="match status" value="1"/>
</dbReference>
<dbReference type="GO" id="GO:0008420">
    <property type="term" value="F:RNA polymerase II CTD heptapeptide repeat phosphatase activity"/>
    <property type="evidence" value="ECO:0007669"/>
    <property type="project" value="UniProtKB-UniRule"/>
</dbReference>
<keyword evidence="2 6" id="KW-0378">Hydrolase</keyword>
<dbReference type="PROSITE" id="PS50172">
    <property type="entry name" value="BRCT"/>
    <property type="match status" value="1"/>
</dbReference>
<dbReference type="PANTHER" id="PTHR23081:SF23">
    <property type="entry name" value="RNA POLYMERASE II C-TERMINAL DOMAIN PHOSPHATASE-LIKE"/>
    <property type="match status" value="1"/>
</dbReference>